<keyword evidence="12" id="KW-1185">Reference proteome</keyword>
<organism evidence="11 12">
    <name type="scientific">Kushneria sinocarnis</name>
    <dbReference type="NCBI Taxonomy" id="595502"/>
    <lineage>
        <taxon>Bacteria</taxon>
        <taxon>Pseudomonadati</taxon>
        <taxon>Pseudomonadota</taxon>
        <taxon>Gammaproteobacteria</taxon>
        <taxon>Oceanospirillales</taxon>
        <taxon>Halomonadaceae</taxon>
        <taxon>Kushneria</taxon>
    </lineage>
</organism>
<feature type="domain" description="BFD-like [2Fe-2S]-binding" evidence="10">
    <location>
        <begin position="3"/>
        <end position="51"/>
    </location>
</feature>
<dbReference type="Proteomes" id="UP000281975">
    <property type="component" value="Unassembled WGS sequence"/>
</dbReference>
<evidence type="ECO:0000313" key="11">
    <source>
        <dbReference type="EMBL" id="RKR06936.1"/>
    </source>
</evidence>
<dbReference type="InterPro" id="IPR052371">
    <property type="entry name" value="BFD-associated_ferredoxin"/>
</dbReference>
<evidence type="ECO:0000256" key="9">
    <source>
        <dbReference type="ARBA" id="ARBA00046332"/>
    </source>
</evidence>
<evidence type="ECO:0000256" key="1">
    <source>
        <dbReference type="ARBA" id="ARBA00022448"/>
    </source>
</evidence>
<proteinExistence type="inferred from homology"/>
<keyword evidence="3" id="KW-0479">Metal-binding</keyword>
<dbReference type="RefSeq" id="WP_121171716.1">
    <property type="nucleotide sequence ID" value="NZ_RBIN01000002.1"/>
</dbReference>
<evidence type="ECO:0000256" key="3">
    <source>
        <dbReference type="ARBA" id="ARBA00022723"/>
    </source>
</evidence>
<dbReference type="EMBL" id="RBIN01000002">
    <property type="protein sequence ID" value="RKR06936.1"/>
    <property type="molecule type" value="Genomic_DNA"/>
</dbReference>
<protein>
    <recommendedName>
        <fullName evidence="8">Bacterioferritin-associated ferredoxin</fullName>
    </recommendedName>
</protein>
<evidence type="ECO:0000256" key="2">
    <source>
        <dbReference type="ARBA" id="ARBA00022714"/>
    </source>
</evidence>
<dbReference type="PANTHER" id="PTHR37424">
    <property type="entry name" value="BACTERIOFERRITIN-ASSOCIATED FERREDOXIN"/>
    <property type="match status" value="1"/>
</dbReference>
<dbReference type="InterPro" id="IPR007419">
    <property type="entry name" value="BFD-like_2Fe2S-bd_dom"/>
</dbReference>
<evidence type="ECO:0000256" key="8">
    <source>
        <dbReference type="ARBA" id="ARBA00039386"/>
    </source>
</evidence>
<keyword evidence="2" id="KW-0001">2Fe-2S</keyword>
<accession>A0A420X001</accession>
<keyword evidence="4" id="KW-0249">Electron transport</keyword>
<dbReference type="PANTHER" id="PTHR37424:SF1">
    <property type="entry name" value="BACTERIOFERRITIN-ASSOCIATED FERREDOXIN"/>
    <property type="match status" value="1"/>
</dbReference>
<evidence type="ECO:0000256" key="4">
    <source>
        <dbReference type="ARBA" id="ARBA00022982"/>
    </source>
</evidence>
<dbReference type="GO" id="GO:0051537">
    <property type="term" value="F:2 iron, 2 sulfur cluster binding"/>
    <property type="evidence" value="ECO:0007669"/>
    <property type="project" value="UniProtKB-KW"/>
</dbReference>
<reference evidence="11 12" key="1">
    <citation type="submission" date="2018-10" db="EMBL/GenBank/DDBJ databases">
        <title>Genomic Encyclopedia of Type Strains, Phase IV (KMG-IV): sequencing the most valuable type-strain genomes for metagenomic binning, comparative biology and taxonomic classification.</title>
        <authorList>
            <person name="Goeker M."/>
        </authorList>
    </citation>
    <scope>NUCLEOTIDE SEQUENCE [LARGE SCALE GENOMIC DNA]</scope>
    <source>
        <strain evidence="11 12">DSM 23229</strain>
    </source>
</reference>
<dbReference type="AlphaFoldDB" id="A0A420X001"/>
<evidence type="ECO:0000259" key="10">
    <source>
        <dbReference type="Pfam" id="PF04324"/>
    </source>
</evidence>
<keyword evidence="1" id="KW-0813">Transport</keyword>
<name>A0A420X001_9GAMM</name>
<dbReference type="OrthoDB" id="9815350at2"/>
<evidence type="ECO:0000256" key="5">
    <source>
        <dbReference type="ARBA" id="ARBA00023004"/>
    </source>
</evidence>
<dbReference type="CDD" id="cd19945">
    <property type="entry name" value="Fer2_BFD"/>
    <property type="match status" value="1"/>
</dbReference>
<dbReference type="GO" id="GO:0046872">
    <property type="term" value="F:metal ion binding"/>
    <property type="evidence" value="ECO:0007669"/>
    <property type="project" value="UniProtKB-KW"/>
</dbReference>
<evidence type="ECO:0000313" key="12">
    <source>
        <dbReference type="Proteomes" id="UP000281975"/>
    </source>
</evidence>
<gene>
    <name evidence="11" type="ORF">C7446_0936</name>
</gene>
<comment type="similarity">
    <text evidence="9">Belongs to the Bfd family.</text>
</comment>
<keyword evidence="5" id="KW-0408">Iron</keyword>
<dbReference type="InterPro" id="IPR041854">
    <property type="entry name" value="BFD-like_2Fe2S-bd_dom_sf"/>
</dbReference>
<comment type="cofactor">
    <cofactor evidence="7">
        <name>[2Fe-2S] cluster</name>
        <dbReference type="ChEBI" id="CHEBI:190135"/>
    </cofactor>
</comment>
<sequence>MFVCLCRKVTDHQLRDAVSEGARSWQEVRRMTGCSSQCGKCACMAESIVEEALLAHASRYHRLVSHHGDLAVAATG</sequence>
<evidence type="ECO:0000256" key="6">
    <source>
        <dbReference type="ARBA" id="ARBA00023014"/>
    </source>
</evidence>
<keyword evidence="6" id="KW-0411">Iron-sulfur</keyword>
<dbReference type="Pfam" id="PF04324">
    <property type="entry name" value="Fer2_BFD"/>
    <property type="match status" value="1"/>
</dbReference>
<evidence type="ECO:0000256" key="7">
    <source>
        <dbReference type="ARBA" id="ARBA00034078"/>
    </source>
</evidence>
<comment type="caution">
    <text evidence="11">The sequence shown here is derived from an EMBL/GenBank/DDBJ whole genome shotgun (WGS) entry which is preliminary data.</text>
</comment>
<dbReference type="Gene3D" id="1.10.10.1100">
    <property type="entry name" value="BFD-like [2Fe-2S]-binding domain"/>
    <property type="match status" value="1"/>
</dbReference>